<keyword evidence="6 8" id="KW-1133">Transmembrane helix</keyword>
<feature type="transmembrane region" description="Helical" evidence="8">
    <location>
        <begin position="97"/>
        <end position="121"/>
    </location>
</feature>
<proteinExistence type="inferred from homology"/>
<keyword evidence="7 8" id="KW-0472">Membrane</keyword>
<dbReference type="CDD" id="cd06261">
    <property type="entry name" value="TM_PBP2"/>
    <property type="match status" value="1"/>
</dbReference>
<accession>A0ABS0PGB2</accession>
<evidence type="ECO:0000256" key="7">
    <source>
        <dbReference type="ARBA" id="ARBA00023136"/>
    </source>
</evidence>
<evidence type="ECO:0000256" key="4">
    <source>
        <dbReference type="ARBA" id="ARBA00022519"/>
    </source>
</evidence>
<feature type="transmembrane region" description="Helical" evidence="8">
    <location>
        <begin position="231"/>
        <end position="253"/>
    </location>
</feature>
<dbReference type="Proteomes" id="UP000807370">
    <property type="component" value="Unassembled WGS sequence"/>
</dbReference>
<dbReference type="InterPro" id="IPR035906">
    <property type="entry name" value="MetI-like_sf"/>
</dbReference>
<feature type="transmembrane region" description="Helical" evidence="8">
    <location>
        <begin position="58"/>
        <end position="85"/>
    </location>
</feature>
<evidence type="ECO:0000256" key="5">
    <source>
        <dbReference type="ARBA" id="ARBA00022692"/>
    </source>
</evidence>
<sequence>MIATPLLLPMIVTLVLLFLAAPILVVFVVSFSSASYLTFPPPGFGLRWYEAYFGSADWIQSTWLSVWIATAVMALSSILGTLATIGIARLPRAPRTVAMALILSPMIVPGIVMAIGIYYAFSRYALVGSPWAIVLAHTCLAVPFVVTSVSASLAGIDPRLEQAAFSLGATPGGTLWQITLPLIRPGVLVGALFAFITSFDEVIVALFLSGSGSITLPRRMWDDLRYQIDPTIAAVSTLTIILTTLLLLAAHFLRKAHLSAESREAVDLRP</sequence>
<evidence type="ECO:0000256" key="2">
    <source>
        <dbReference type="ARBA" id="ARBA00022448"/>
    </source>
</evidence>
<organism evidence="10 11">
    <name type="scientific">Bradyrhizobium agreste</name>
    <dbReference type="NCBI Taxonomy" id="2751811"/>
    <lineage>
        <taxon>Bacteria</taxon>
        <taxon>Pseudomonadati</taxon>
        <taxon>Pseudomonadota</taxon>
        <taxon>Alphaproteobacteria</taxon>
        <taxon>Hyphomicrobiales</taxon>
        <taxon>Nitrobacteraceae</taxon>
        <taxon>Bradyrhizobium</taxon>
    </lineage>
</organism>
<comment type="similarity">
    <text evidence="8">Belongs to the binding-protein-dependent transport system permease family.</text>
</comment>
<feature type="domain" description="ABC transmembrane type-1" evidence="9">
    <location>
        <begin position="62"/>
        <end position="250"/>
    </location>
</feature>
<name>A0ABS0PGB2_9BRAD</name>
<dbReference type="PANTHER" id="PTHR43357">
    <property type="entry name" value="INNER MEMBRANE ABC TRANSPORTER PERMEASE PROTEIN YDCV"/>
    <property type="match status" value="1"/>
</dbReference>
<keyword evidence="2 8" id="KW-0813">Transport</keyword>
<dbReference type="SUPFAM" id="SSF161098">
    <property type="entry name" value="MetI-like"/>
    <property type="match status" value="1"/>
</dbReference>
<dbReference type="PROSITE" id="PS50928">
    <property type="entry name" value="ABC_TM1"/>
    <property type="match status" value="1"/>
</dbReference>
<evidence type="ECO:0000256" key="3">
    <source>
        <dbReference type="ARBA" id="ARBA00022475"/>
    </source>
</evidence>
<dbReference type="PANTHER" id="PTHR43357:SF4">
    <property type="entry name" value="INNER MEMBRANE ABC TRANSPORTER PERMEASE PROTEIN YDCV"/>
    <property type="match status" value="1"/>
</dbReference>
<dbReference type="Pfam" id="PF00528">
    <property type="entry name" value="BPD_transp_1"/>
    <property type="match status" value="1"/>
</dbReference>
<evidence type="ECO:0000313" key="10">
    <source>
        <dbReference type="EMBL" id="MBH5396239.1"/>
    </source>
</evidence>
<keyword evidence="5 8" id="KW-0812">Transmembrane</keyword>
<evidence type="ECO:0000256" key="6">
    <source>
        <dbReference type="ARBA" id="ARBA00022989"/>
    </source>
</evidence>
<evidence type="ECO:0000313" key="11">
    <source>
        <dbReference type="Proteomes" id="UP000807370"/>
    </source>
</evidence>
<evidence type="ECO:0000259" key="9">
    <source>
        <dbReference type="PROSITE" id="PS50928"/>
    </source>
</evidence>
<protein>
    <submittedName>
        <fullName evidence="10">ABC transporter permease</fullName>
    </submittedName>
</protein>
<gene>
    <name evidence="10" type="ORF">HZZ13_00095</name>
</gene>
<dbReference type="Gene3D" id="1.10.3720.10">
    <property type="entry name" value="MetI-like"/>
    <property type="match status" value="1"/>
</dbReference>
<dbReference type="InterPro" id="IPR000515">
    <property type="entry name" value="MetI-like"/>
</dbReference>
<feature type="transmembrane region" description="Helical" evidence="8">
    <location>
        <begin position="187"/>
        <end position="211"/>
    </location>
</feature>
<comment type="subcellular location">
    <subcellularLocation>
        <location evidence="1">Cell inner membrane</location>
        <topology evidence="1">Multi-pass membrane protein</topology>
    </subcellularLocation>
    <subcellularLocation>
        <location evidence="8">Cell membrane</location>
        <topology evidence="8">Multi-pass membrane protein</topology>
    </subcellularLocation>
</comment>
<dbReference type="RefSeq" id="WP_197957695.1">
    <property type="nucleotide sequence ID" value="NZ_JACCHP010000001.1"/>
</dbReference>
<keyword evidence="4" id="KW-0997">Cell inner membrane</keyword>
<keyword evidence="11" id="KW-1185">Reference proteome</keyword>
<dbReference type="EMBL" id="JACCHP010000001">
    <property type="protein sequence ID" value="MBH5396239.1"/>
    <property type="molecule type" value="Genomic_DNA"/>
</dbReference>
<evidence type="ECO:0000256" key="1">
    <source>
        <dbReference type="ARBA" id="ARBA00004429"/>
    </source>
</evidence>
<evidence type="ECO:0000256" key="8">
    <source>
        <dbReference type="RuleBase" id="RU363032"/>
    </source>
</evidence>
<keyword evidence="3" id="KW-1003">Cell membrane</keyword>
<feature type="transmembrane region" description="Helical" evidence="8">
    <location>
        <begin position="133"/>
        <end position="156"/>
    </location>
</feature>
<reference evidence="10 11" key="1">
    <citation type="submission" date="2020-07" db="EMBL/GenBank/DDBJ databases">
        <title>Bradyrhizobium diversity isolated from nodules of indigenous legumes of Western Australia.</title>
        <authorList>
            <person name="Klepa M.S."/>
        </authorList>
    </citation>
    <scope>NUCLEOTIDE SEQUENCE [LARGE SCALE GENOMIC DNA]</scope>
    <source>
        <strain evidence="10 11">CNPSo 4010</strain>
    </source>
</reference>
<comment type="caution">
    <text evidence="10">The sequence shown here is derived from an EMBL/GenBank/DDBJ whole genome shotgun (WGS) entry which is preliminary data.</text>
</comment>